<dbReference type="Pfam" id="PF05448">
    <property type="entry name" value="AXE1"/>
    <property type="match status" value="1"/>
</dbReference>
<keyword evidence="2" id="KW-0732">Signal</keyword>
<evidence type="ECO:0000313" key="5">
    <source>
        <dbReference type="Proteomes" id="UP000236728"/>
    </source>
</evidence>
<evidence type="ECO:0000313" key="4">
    <source>
        <dbReference type="EMBL" id="SEF97210.1"/>
    </source>
</evidence>
<keyword evidence="5" id="KW-1185">Reference proteome</keyword>
<sequence length="705" mass="75308">MYQVGTMSDRFSPRARFASLLLMPLLLTHALHGQTAKPVPSPGRESLNKELNALAAKETAARRAKVAAIASNADAEARQHEVRATMLRLLGPLPGRTPLNAQVTGSTQLEGFRVDRVLYESQPKFYVTALLYVPDRPNGSDMTTKFPAIVMAPGHAPSGKAGDVAFAEAFARAGFVVLSWDPFGQGERLQYPDPQHEGKTLAKAPTGEHGEAGLQPTLLGNAIAQYMLWDGMRAVDYLTSLPEVDSKRIGAFGCSGGGTDTALLGALDTRVAAIGVACYITSFDALLPSLGPQDAEQSIPNFIASGLDLPDWVEVAAPRPYAIISTTEDMFPFAGATTSEAEAQKFYAHLGADTNLTWIKGPGHHGNLRPILPQILAFFTAHLHPDAAYAKNLPPITDPFTTVLPVLKPTPPDPKLTQVTPTGQVATSYPDAATVFTLNRARAEKVVTPHPKGLLAMQQAVRSVTHAMAIPGSCHLEGLEGSCTLSPSATVSIAGKDIAPGLLELTFTYPGGSNFHALLGSSALSQPKYGKLLLTNEFDKTGEPTPSLREKVLKQSKEGGVVLAMQPRPSPQGNEESKAGVLGEFYLTELRAELTGRTLIGLRVDDTIVAANYLATLTTQHSQPAHTPRLAAEASGHYALVLLHAAVLDTRLKSVLVLGEIINYRDLIADPMPRDAPEDILPGVLKHYDVDDLYQAVGTRLVPTK</sequence>
<dbReference type="AlphaFoldDB" id="A0A1H5WCV2"/>
<evidence type="ECO:0000256" key="1">
    <source>
        <dbReference type="SAM" id="MobiDB-lite"/>
    </source>
</evidence>
<dbReference type="PANTHER" id="PTHR22946:SF8">
    <property type="entry name" value="ACETYL XYLAN ESTERASE DOMAIN-CONTAINING PROTEIN"/>
    <property type="match status" value="1"/>
</dbReference>
<feature type="domain" description="Acetyl xylan esterase" evidence="3">
    <location>
        <begin position="108"/>
        <end position="274"/>
    </location>
</feature>
<protein>
    <submittedName>
        <fullName evidence="4">Acetyl xylan esterase (AXE1)</fullName>
    </submittedName>
</protein>
<proteinExistence type="predicted"/>
<dbReference type="InterPro" id="IPR008391">
    <property type="entry name" value="AXE1_dom"/>
</dbReference>
<organism evidence="4 5">
    <name type="scientific">Bryocella elongata</name>
    <dbReference type="NCBI Taxonomy" id="863522"/>
    <lineage>
        <taxon>Bacteria</taxon>
        <taxon>Pseudomonadati</taxon>
        <taxon>Acidobacteriota</taxon>
        <taxon>Terriglobia</taxon>
        <taxon>Terriglobales</taxon>
        <taxon>Acidobacteriaceae</taxon>
        <taxon>Bryocella</taxon>
    </lineage>
</organism>
<reference evidence="4 5" key="1">
    <citation type="submission" date="2016-10" db="EMBL/GenBank/DDBJ databases">
        <authorList>
            <person name="de Groot N.N."/>
        </authorList>
    </citation>
    <scope>NUCLEOTIDE SEQUENCE [LARGE SCALE GENOMIC DNA]</scope>
    <source>
        <strain evidence="4 5">DSM 22489</strain>
    </source>
</reference>
<feature type="compositionally biased region" description="Basic and acidic residues" evidence="1">
    <location>
        <begin position="194"/>
        <end position="210"/>
    </location>
</feature>
<evidence type="ECO:0000256" key="2">
    <source>
        <dbReference type="SAM" id="SignalP"/>
    </source>
</evidence>
<name>A0A1H5WCV2_9BACT</name>
<accession>A0A1H5WCV2</accession>
<dbReference type="InterPro" id="IPR050261">
    <property type="entry name" value="FrsA_esterase"/>
</dbReference>
<dbReference type="SUPFAM" id="SSF53474">
    <property type="entry name" value="alpha/beta-Hydrolases"/>
    <property type="match status" value="1"/>
</dbReference>
<dbReference type="Proteomes" id="UP000236728">
    <property type="component" value="Unassembled WGS sequence"/>
</dbReference>
<feature type="signal peptide" evidence="2">
    <location>
        <begin position="1"/>
        <end position="33"/>
    </location>
</feature>
<dbReference type="EMBL" id="FNVA01000002">
    <property type="protein sequence ID" value="SEF97210.1"/>
    <property type="molecule type" value="Genomic_DNA"/>
</dbReference>
<gene>
    <name evidence="4" type="ORF">SAMN05421819_1521</name>
</gene>
<dbReference type="InterPro" id="IPR029058">
    <property type="entry name" value="AB_hydrolase_fold"/>
</dbReference>
<evidence type="ECO:0000259" key="3">
    <source>
        <dbReference type="Pfam" id="PF05448"/>
    </source>
</evidence>
<dbReference type="Gene3D" id="3.40.50.1820">
    <property type="entry name" value="alpha/beta hydrolase"/>
    <property type="match status" value="2"/>
</dbReference>
<dbReference type="PANTHER" id="PTHR22946">
    <property type="entry name" value="DIENELACTONE HYDROLASE DOMAIN-CONTAINING PROTEIN-RELATED"/>
    <property type="match status" value="1"/>
</dbReference>
<feature type="chain" id="PRO_5009288133" evidence="2">
    <location>
        <begin position="34"/>
        <end position="705"/>
    </location>
</feature>
<feature type="region of interest" description="Disordered" evidence="1">
    <location>
        <begin position="190"/>
        <end position="210"/>
    </location>
</feature>